<feature type="non-terminal residue" evidence="4">
    <location>
        <position position="1"/>
    </location>
</feature>
<dbReference type="SMART" id="SM00254">
    <property type="entry name" value="ShKT"/>
    <property type="match status" value="4"/>
</dbReference>
<keyword evidence="2" id="KW-1015">Disulfide bond</keyword>
<reference evidence="4" key="1">
    <citation type="submission" date="2023-10" db="EMBL/GenBank/DDBJ databases">
        <title>Genome assembly of Pristionchus species.</title>
        <authorList>
            <person name="Yoshida K."/>
            <person name="Sommer R.J."/>
        </authorList>
    </citation>
    <scope>NUCLEOTIDE SEQUENCE</scope>
    <source>
        <strain evidence="4">RS0144</strain>
    </source>
</reference>
<feature type="domain" description="ShKT" evidence="3">
    <location>
        <begin position="349"/>
        <end position="383"/>
    </location>
</feature>
<dbReference type="InterPro" id="IPR002227">
    <property type="entry name" value="Tyrosinase_Cu-bd"/>
</dbReference>
<evidence type="ECO:0000313" key="5">
    <source>
        <dbReference type="Proteomes" id="UP001432027"/>
    </source>
</evidence>
<dbReference type="GO" id="GO:0046872">
    <property type="term" value="F:metal ion binding"/>
    <property type="evidence" value="ECO:0007669"/>
    <property type="project" value="UniProtKB-KW"/>
</dbReference>
<dbReference type="Gene3D" id="1.10.1280.10">
    <property type="entry name" value="Di-copper center containing domain from catechol oxidase"/>
    <property type="match status" value="1"/>
</dbReference>
<evidence type="ECO:0000256" key="2">
    <source>
        <dbReference type="PROSITE-ProRule" id="PRU01005"/>
    </source>
</evidence>
<dbReference type="PRINTS" id="PR00092">
    <property type="entry name" value="TYROSINASE"/>
</dbReference>
<protein>
    <recommendedName>
        <fullName evidence="3">ShKT domain-containing protein</fullName>
    </recommendedName>
</protein>
<dbReference type="PANTHER" id="PTHR11474">
    <property type="entry name" value="TYROSINASE FAMILY MEMBER"/>
    <property type="match status" value="1"/>
</dbReference>
<feature type="non-terminal residue" evidence="4">
    <location>
        <position position="548"/>
    </location>
</feature>
<comment type="caution">
    <text evidence="4">The sequence shown here is derived from an EMBL/GenBank/DDBJ whole genome shotgun (WGS) entry which is preliminary data.</text>
</comment>
<dbReference type="Gene3D" id="1.10.10.1940">
    <property type="match status" value="1"/>
</dbReference>
<dbReference type="Pfam" id="PF01549">
    <property type="entry name" value="ShK"/>
    <property type="match status" value="4"/>
</dbReference>
<evidence type="ECO:0000256" key="1">
    <source>
        <dbReference type="ARBA" id="ARBA00022723"/>
    </source>
</evidence>
<dbReference type="AlphaFoldDB" id="A0AAV5TCG8"/>
<dbReference type="Pfam" id="PF00264">
    <property type="entry name" value="Tyrosinase"/>
    <property type="match status" value="1"/>
</dbReference>
<feature type="disulfide bond" evidence="2">
    <location>
        <begin position="461"/>
        <end position="495"/>
    </location>
</feature>
<keyword evidence="1" id="KW-0479">Metal-binding</keyword>
<dbReference type="EMBL" id="BTSX01000004">
    <property type="protein sequence ID" value="GMS92989.1"/>
    <property type="molecule type" value="Genomic_DNA"/>
</dbReference>
<dbReference type="SUPFAM" id="SSF48056">
    <property type="entry name" value="Di-copper centre-containing domain"/>
    <property type="match status" value="1"/>
</dbReference>
<proteinExistence type="predicted"/>
<evidence type="ECO:0000313" key="4">
    <source>
        <dbReference type="EMBL" id="GMS92989.1"/>
    </source>
</evidence>
<evidence type="ECO:0000259" key="3">
    <source>
        <dbReference type="PROSITE" id="PS51670"/>
    </source>
</evidence>
<feature type="domain" description="ShKT" evidence="3">
    <location>
        <begin position="505"/>
        <end position="538"/>
    </location>
</feature>
<dbReference type="GO" id="GO:0016491">
    <property type="term" value="F:oxidoreductase activity"/>
    <property type="evidence" value="ECO:0007669"/>
    <property type="project" value="InterPro"/>
</dbReference>
<dbReference type="PANTHER" id="PTHR11474:SF21">
    <property type="entry name" value="SHKT DOMAIN-CONTAINING PROTEIN"/>
    <property type="match status" value="1"/>
</dbReference>
<comment type="caution">
    <text evidence="2">Lacks conserved residue(s) required for the propagation of feature annotation.</text>
</comment>
<dbReference type="InterPro" id="IPR003582">
    <property type="entry name" value="ShKT_dom"/>
</dbReference>
<feature type="domain" description="ShKT" evidence="3">
    <location>
        <begin position="394"/>
        <end position="428"/>
    </location>
</feature>
<dbReference type="InterPro" id="IPR050316">
    <property type="entry name" value="Tyrosinase/Hemocyanin"/>
</dbReference>
<sequence length="548" mass="60826">KEYRVLSDDERQRLHWAFNQLKQSGEYTNLARIHAEQVRGGAAHSGPAFLPWHREYIKRVEFALRQIDPSVALPYWDSTLDGALPRPADSIIFSDDFVGGTGDVVSGPFANWRTLEGRNNIRRNVGAQGSTFTEANIQFVMGQTNAQNILAFTAPQGGCQWRTDYNALEYTHGNVHIFVGGDMFDTATAANDPIFFFHHAFVDLIWEQFRQQRQGWADRQSAYPFDNQQCASALHFGSAIMQPFGPFRNRDGLSNQYTDNIYAYAPRPACPACSGSKWLFCDNSHGNPRCAAKVKVGGVCTGFSRGEQPCYGGICQGGRCVAGGAPVVRPPVTRPPIAPRPRSPLQETCFNENQCCGAWAAKGECTRNSNYMRDWCKASCQSCVPRAYALTDDCRDRHPNCATWSRTGECNKNGLWMTENCRQSCNKCGTSRAQACGGGGGGGGQTTTTTKPAQKCTSEGCFNENQCCPSWSQMGECSRNTEWMSCNCRVSCGYCVPRDYRYGGCNDYHPSCANWARTGECQKNPWMMENCRTSCRSCKNAQQLRGQC</sequence>
<dbReference type="PROSITE" id="PS51670">
    <property type="entry name" value="SHKT"/>
    <property type="match status" value="4"/>
</dbReference>
<accession>A0AAV5TCG8</accession>
<name>A0AAV5TCG8_9BILA</name>
<feature type="disulfide bond" evidence="2">
    <location>
        <begin position="394"/>
        <end position="428"/>
    </location>
</feature>
<dbReference type="InterPro" id="IPR008922">
    <property type="entry name" value="Di-copper_centre_dom_sf"/>
</dbReference>
<feature type="domain" description="ShKT" evidence="3">
    <location>
        <begin position="461"/>
        <end position="495"/>
    </location>
</feature>
<dbReference type="Proteomes" id="UP001432027">
    <property type="component" value="Unassembled WGS sequence"/>
</dbReference>
<keyword evidence="5" id="KW-1185">Reference proteome</keyword>
<gene>
    <name evidence="4" type="ORF">PENTCL1PPCAC_15164</name>
</gene>
<feature type="disulfide bond" evidence="2">
    <location>
        <begin position="349"/>
        <end position="383"/>
    </location>
</feature>
<organism evidence="4 5">
    <name type="scientific">Pristionchus entomophagus</name>
    <dbReference type="NCBI Taxonomy" id="358040"/>
    <lineage>
        <taxon>Eukaryota</taxon>
        <taxon>Metazoa</taxon>
        <taxon>Ecdysozoa</taxon>
        <taxon>Nematoda</taxon>
        <taxon>Chromadorea</taxon>
        <taxon>Rhabditida</taxon>
        <taxon>Rhabditina</taxon>
        <taxon>Diplogasteromorpha</taxon>
        <taxon>Diplogasteroidea</taxon>
        <taxon>Neodiplogasteridae</taxon>
        <taxon>Pristionchus</taxon>
    </lineage>
</organism>
<dbReference type="PROSITE" id="PS00498">
    <property type="entry name" value="TYROSINASE_2"/>
    <property type="match status" value="1"/>
</dbReference>